<evidence type="ECO:0000313" key="1">
    <source>
        <dbReference type="EMBL" id="GJS61429.1"/>
    </source>
</evidence>
<comment type="caution">
    <text evidence="1">The sequence shown here is derived from an EMBL/GenBank/DDBJ whole genome shotgun (WGS) entry which is preliminary data.</text>
</comment>
<sequence length="249" mass="27715">MMGTRTSSLEVQIDEATRNWVTNHVESVVGPLNERLEGIAASLAQLLIQQQYANRGDRNSRFSRLGKMEFPKFHGEDLKGWMFKVKQFFAIDARNTVVIGNYIVLGANVMDRSIKGLTIHQFGSIAITGNEAFNVRFGMLQVTMSSATSDVTYTSVYSDSEPGRASWGADYEEISEGGMPRVIVLGYDGLPLQPVAPPSPDYILGPENLQILPVPQDEDEREPMFIQAHDPDYVPEPIYPEYIPLEVGT</sequence>
<reference evidence="1" key="2">
    <citation type="submission" date="2022-01" db="EMBL/GenBank/DDBJ databases">
        <authorList>
            <person name="Yamashiro T."/>
            <person name="Shiraishi A."/>
            <person name="Satake H."/>
            <person name="Nakayama K."/>
        </authorList>
    </citation>
    <scope>NUCLEOTIDE SEQUENCE</scope>
</reference>
<proteinExistence type="predicted"/>
<evidence type="ECO:0000313" key="2">
    <source>
        <dbReference type="Proteomes" id="UP001151760"/>
    </source>
</evidence>
<organism evidence="1 2">
    <name type="scientific">Tanacetum coccineum</name>
    <dbReference type="NCBI Taxonomy" id="301880"/>
    <lineage>
        <taxon>Eukaryota</taxon>
        <taxon>Viridiplantae</taxon>
        <taxon>Streptophyta</taxon>
        <taxon>Embryophyta</taxon>
        <taxon>Tracheophyta</taxon>
        <taxon>Spermatophyta</taxon>
        <taxon>Magnoliopsida</taxon>
        <taxon>eudicotyledons</taxon>
        <taxon>Gunneridae</taxon>
        <taxon>Pentapetalae</taxon>
        <taxon>asterids</taxon>
        <taxon>campanulids</taxon>
        <taxon>Asterales</taxon>
        <taxon>Asteraceae</taxon>
        <taxon>Asteroideae</taxon>
        <taxon>Anthemideae</taxon>
        <taxon>Anthemidinae</taxon>
        <taxon>Tanacetum</taxon>
    </lineage>
</organism>
<gene>
    <name evidence="1" type="ORF">Tco_0656213</name>
</gene>
<keyword evidence="2" id="KW-1185">Reference proteome</keyword>
<reference evidence="1" key="1">
    <citation type="journal article" date="2022" name="Int. J. Mol. Sci.">
        <title>Draft Genome of Tanacetum Coccineum: Genomic Comparison of Closely Related Tanacetum-Family Plants.</title>
        <authorList>
            <person name="Yamashiro T."/>
            <person name="Shiraishi A."/>
            <person name="Nakayama K."/>
            <person name="Satake H."/>
        </authorList>
    </citation>
    <scope>NUCLEOTIDE SEQUENCE</scope>
</reference>
<dbReference type="EMBL" id="BQNB010009289">
    <property type="protein sequence ID" value="GJS61429.1"/>
    <property type="molecule type" value="Genomic_DNA"/>
</dbReference>
<accession>A0ABQ4X855</accession>
<protein>
    <submittedName>
        <fullName evidence="1">Uncharacterized protein</fullName>
    </submittedName>
</protein>
<name>A0ABQ4X855_9ASTR</name>
<dbReference type="Proteomes" id="UP001151760">
    <property type="component" value="Unassembled WGS sequence"/>
</dbReference>